<feature type="compositionally biased region" description="Low complexity" evidence="7">
    <location>
        <begin position="120"/>
        <end position="130"/>
    </location>
</feature>
<name>Q7BQQ3_XANAU</name>
<evidence type="ECO:0000259" key="9">
    <source>
        <dbReference type="PROSITE" id="PS51007"/>
    </source>
</evidence>
<evidence type="ECO:0000256" key="4">
    <source>
        <dbReference type="ARBA" id="ARBA00022982"/>
    </source>
</evidence>
<dbReference type="EMBL" id="AF139593">
    <property type="protein sequence ID" value="AAS17982.1"/>
    <property type="molecule type" value="Genomic_DNA"/>
</dbReference>
<dbReference type="Gene3D" id="1.10.760.10">
    <property type="entry name" value="Cytochrome c-like domain"/>
    <property type="match status" value="1"/>
</dbReference>
<evidence type="ECO:0000256" key="5">
    <source>
        <dbReference type="ARBA" id="ARBA00023004"/>
    </source>
</evidence>
<sequence>MIRAVFVSALLLAAATGSALADPDVAKGETAFKKCMACHAIGPDAKVKVGPPLNGIVGAKWAHFEGYAYSADIKDGAAAGKVWDEATLDNYITNPKVLAPKGKMAFAGIKNEDERKDLIASSPSSTPTAARSNRRGQAPFGSAPHRQRLQEAGRMIPHHRHAPA</sequence>
<dbReference type="Pfam" id="PF00034">
    <property type="entry name" value="Cytochrom_C"/>
    <property type="match status" value="1"/>
</dbReference>
<feature type="chain" id="PRO_5004287848" evidence="8">
    <location>
        <begin position="22"/>
        <end position="164"/>
    </location>
</feature>
<keyword evidence="5 6" id="KW-0408">Iron</keyword>
<keyword evidence="1" id="KW-0813">Transport</keyword>
<feature type="signal peptide" evidence="8">
    <location>
        <begin position="1"/>
        <end position="21"/>
    </location>
</feature>
<dbReference type="InterPro" id="IPR036909">
    <property type="entry name" value="Cyt_c-like_dom_sf"/>
</dbReference>
<dbReference type="PROSITE" id="PS51007">
    <property type="entry name" value="CYTC"/>
    <property type="match status" value="1"/>
</dbReference>
<keyword evidence="3 6" id="KW-0479">Metal-binding</keyword>
<dbReference type="GO" id="GO:0046872">
    <property type="term" value="F:metal ion binding"/>
    <property type="evidence" value="ECO:0007669"/>
    <property type="project" value="UniProtKB-KW"/>
</dbReference>
<evidence type="ECO:0000256" key="2">
    <source>
        <dbReference type="ARBA" id="ARBA00022617"/>
    </source>
</evidence>
<feature type="region of interest" description="Disordered" evidence="7">
    <location>
        <begin position="119"/>
        <end position="164"/>
    </location>
</feature>
<feature type="domain" description="Cytochrome c" evidence="9">
    <location>
        <begin position="23"/>
        <end position="126"/>
    </location>
</feature>
<dbReference type="PANTHER" id="PTHR11961">
    <property type="entry name" value="CYTOCHROME C"/>
    <property type="match status" value="1"/>
</dbReference>
<keyword evidence="8" id="KW-0732">Signal</keyword>
<accession>Q7BQQ3</accession>
<dbReference type="InterPro" id="IPR009056">
    <property type="entry name" value="Cyt_c-like_dom"/>
</dbReference>
<dbReference type="SUPFAM" id="SSF46626">
    <property type="entry name" value="Cytochrome c"/>
    <property type="match status" value="1"/>
</dbReference>
<evidence type="ECO:0000313" key="10">
    <source>
        <dbReference type="EMBL" id="AAS17982.1"/>
    </source>
</evidence>
<evidence type="ECO:0000256" key="7">
    <source>
        <dbReference type="SAM" id="MobiDB-lite"/>
    </source>
</evidence>
<dbReference type="InterPro" id="IPR002327">
    <property type="entry name" value="Cyt_c_1A/1B"/>
</dbReference>
<organism evidence="10">
    <name type="scientific">Xanthobacter autotrophicus</name>
    <dbReference type="NCBI Taxonomy" id="280"/>
    <lineage>
        <taxon>Bacteria</taxon>
        <taxon>Pseudomonadati</taxon>
        <taxon>Pseudomonadota</taxon>
        <taxon>Alphaproteobacteria</taxon>
        <taxon>Hyphomicrobiales</taxon>
        <taxon>Xanthobacteraceae</taxon>
        <taxon>Xanthobacter</taxon>
    </lineage>
</organism>
<proteinExistence type="predicted"/>
<dbReference type="PRINTS" id="PR00604">
    <property type="entry name" value="CYTCHRMECIAB"/>
</dbReference>
<evidence type="ECO:0000256" key="3">
    <source>
        <dbReference type="ARBA" id="ARBA00022723"/>
    </source>
</evidence>
<reference evidence="10" key="1">
    <citation type="journal article" date="1999" name="J. Bacteriol.">
        <title>Distribution of tetrahydromethanopterin-dependent enzymes in methylotrophic bacteria and phylogeny of methenyl tetrahydromethanopterin cyclohydrolases.</title>
        <authorList>
            <person name="Vorholt J.A."/>
            <person name="Chistoserdova L."/>
            <person name="Stolyar S.M."/>
            <person name="Thauer R.K."/>
            <person name="Lidstrom M.E."/>
        </authorList>
    </citation>
    <scope>NUCLEOTIDE SEQUENCE</scope>
</reference>
<evidence type="ECO:0000256" key="8">
    <source>
        <dbReference type="SAM" id="SignalP"/>
    </source>
</evidence>
<dbReference type="AlphaFoldDB" id="Q7BQQ3"/>
<dbReference type="GO" id="GO:0020037">
    <property type="term" value="F:heme binding"/>
    <property type="evidence" value="ECO:0007669"/>
    <property type="project" value="InterPro"/>
</dbReference>
<protein>
    <submittedName>
        <fullName evidence="10">Putative cytochrome C protein</fullName>
    </submittedName>
</protein>
<dbReference type="GO" id="GO:0009055">
    <property type="term" value="F:electron transfer activity"/>
    <property type="evidence" value="ECO:0007669"/>
    <property type="project" value="InterPro"/>
</dbReference>
<keyword evidence="4" id="KW-0249">Electron transport</keyword>
<evidence type="ECO:0000256" key="6">
    <source>
        <dbReference type="PROSITE-ProRule" id="PRU00433"/>
    </source>
</evidence>
<keyword evidence="2 6" id="KW-0349">Heme</keyword>
<evidence type="ECO:0000256" key="1">
    <source>
        <dbReference type="ARBA" id="ARBA00022448"/>
    </source>
</evidence>